<dbReference type="Proteomes" id="UP000078225">
    <property type="component" value="Unassembled WGS sequence"/>
</dbReference>
<keyword evidence="2" id="KW-1185">Reference proteome</keyword>
<protein>
    <recommendedName>
        <fullName evidence="3">YecR-like lipoprotein</fullName>
    </recommendedName>
</protein>
<proteinExistence type="predicted"/>
<organism evidence="1 2">
    <name type="scientific">Mangrovibacter phragmitis</name>
    <dbReference type="NCBI Taxonomy" id="1691903"/>
    <lineage>
        <taxon>Bacteria</taxon>
        <taxon>Pseudomonadati</taxon>
        <taxon>Pseudomonadota</taxon>
        <taxon>Gammaproteobacteria</taxon>
        <taxon>Enterobacterales</taxon>
        <taxon>Enterobacteriaceae</taxon>
        <taxon>Mangrovibacter</taxon>
    </lineage>
</organism>
<dbReference type="OrthoDB" id="8607336at2"/>
<sequence>MRTIILAVLCGLVAGCTITKTPEFVGGDRTSGVVRLAYDLPPLQNARVDQYMAQNNANRACQAWGYATAQSFGNPITTCTTTSASECLNEQVTTSWLCQGQLIQSNTAGY</sequence>
<accession>A0A1B7L8B8</accession>
<name>A0A1B7L8B8_9ENTR</name>
<dbReference type="PROSITE" id="PS51257">
    <property type="entry name" value="PROKAR_LIPOPROTEIN"/>
    <property type="match status" value="1"/>
</dbReference>
<dbReference type="EMBL" id="LYRP01000001">
    <property type="protein sequence ID" value="OAT78602.1"/>
    <property type="molecule type" value="Genomic_DNA"/>
</dbReference>
<dbReference type="RefSeq" id="WP_064594258.1">
    <property type="nucleotide sequence ID" value="NZ_CP134782.1"/>
</dbReference>
<evidence type="ECO:0000313" key="2">
    <source>
        <dbReference type="Proteomes" id="UP000078225"/>
    </source>
</evidence>
<comment type="caution">
    <text evidence="1">The sequence shown here is derived from an EMBL/GenBank/DDBJ whole genome shotgun (WGS) entry which is preliminary data.</text>
</comment>
<dbReference type="STRING" id="1691903.A9B99_02430"/>
<evidence type="ECO:0008006" key="3">
    <source>
        <dbReference type="Google" id="ProtNLM"/>
    </source>
</evidence>
<reference evidence="2" key="1">
    <citation type="submission" date="2016-05" db="EMBL/GenBank/DDBJ databases">
        <authorList>
            <person name="Behera P."/>
            <person name="Vaishampayan P."/>
            <person name="Singh N."/>
            <person name="Raina V."/>
            <person name="Suar M."/>
            <person name="Pattnaik A."/>
            <person name="Rastogi G."/>
        </authorList>
    </citation>
    <scope>NUCLEOTIDE SEQUENCE [LARGE SCALE GENOMIC DNA]</scope>
    <source>
        <strain evidence="2">MP23</strain>
    </source>
</reference>
<gene>
    <name evidence="1" type="ORF">A9B99_02430</name>
</gene>
<dbReference type="Pfam" id="PF13992">
    <property type="entry name" value="YecR"/>
    <property type="match status" value="1"/>
</dbReference>
<dbReference type="AlphaFoldDB" id="A0A1B7L8B8"/>
<evidence type="ECO:0000313" key="1">
    <source>
        <dbReference type="EMBL" id="OAT78602.1"/>
    </source>
</evidence>
<dbReference type="InterPro" id="IPR025731">
    <property type="entry name" value="YecR-like"/>
</dbReference>